<evidence type="ECO:0000313" key="2">
    <source>
        <dbReference type="Proteomes" id="UP000607653"/>
    </source>
</evidence>
<proteinExistence type="predicted"/>
<accession>A0A822ZW25</accession>
<sequence>MPKLKAQSFQQRFSPKKNGLLDAIKCCFCFFHHCGKLVELNACKMHQCQTHT</sequence>
<dbReference type="AlphaFoldDB" id="A0A822ZW25"/>
<protein>
    <submittedName>
        <fullName evidence="1">Uncharacterized protein</fullName>
    </submittedName>
</protein>
<name>A0A822ZW25_NELNU</name>
<gene>
    <name evidence="1" type="ORF">HUJ06_017033</name>
</gene>
<keyword evidence="2" id="KW-1185">Reference proteome</keyword>
<comment type="caution">
    <text evidence="1">The sequence shown here is derived from an EMBL/GenBank/DDBJ whole genome shotgun (WGS) entry which is preliminary data.</text>
</comment>
<dbReference type="EMBL" id="DUZY01000008">
    <property type="protein sequence ID" value="DAD47096.1"/>
    <property type="molecule type" value="Genomic_DNA"/>
</dbReference>
<organism evidence="1 2">
    <name type="scientific">Nelumbo nucifera</name>
    <name type="common">Sacred lotus</name>
    <dbReference type="NCBI Taxonomy" id="4432"/>
    <lineage>
        <taxon>Eukaryota</taxon>
        <taxon>Viridiplantae</taxon>
        <taxon>Streptophyta</taxon>
        <taxon>Embryophyta</taxon>
        <taxon>Tracheophyta</taxon>
        <taxon>Spermatophyta</taxon>
        <taxon>Magnoliopsida</taxon>
        <taxon>Proteales</taxon>
        <taxon>Nelumbonaceae</taxon>
        <taxon>Nelumbo</taxon>
    </lineage>
</organism>
<reference evidence="1 2" key="1">
    <citation type="journal article" date="2020" name="Mol. Biol. Evol.">
        <title>Distinct Expression and Methylation Patterns for Genes with Different Fates following a Single Whole-Genome Duplication in Flowering Plants.</title>
        <authorList>
            <person name="Shi T."/>
            <person name="Rahmani R.S."/>
            <person name="Gugger P.F."/>
            <person name="Wang M."/>
            <person name="Li H."/>
            <person name="Zhang Y."/>
            <person name="Li Z."/>
            <person name="Wang Q."/>
            <person name="Van de Peer Y."/>
            <person name="Marchal K."/>
            <person name="Chen J."/>
        </authorList>
    </citation>
    <scope>NUCLEOTIDE SEQUENCE [LARGE SCALE GENOMIC DNA]</scope>
    <source>
        <tissue evidence="1">Leaf</tissue>
    </source>
</reference>
<evidence type="ECO:0000313" key="1">
    <source>
        <dbReference type="EMBL" id="DAD47096.1"/>
    </source>
</evidence>
<dbReference type="Proteomes" id="UP000607653">
    <property type="component" value="Unassembled WGS sequence"/>
</dbReference>